<name>A0ABQ7CKR5_BRACR</name>
<dbReference type="EMBL" id="QGKV02000832">
    <property type="protein sequence ID" value="KAF3551788.1"/>
    <property type="molecule type" value="Genomic_DNA"/>
</dbReference>
<reference evidence="1 2" key="1">
    <citation type="journal article" date="2020" name="BMC Genomics">
        <title>Intraspecific diversification of the crop wild relative Brassica cretica Lam. using demographic model selection.</title>
        <authorList>
            <person name="Kioukis A."/>
            <person name="Michalopoulou V.A."/>
            <person name="Briers L."/>
            <person name="Pirintsos S."/>
            <person name="Studholme D.J."/>
            <person name="Pavlidis P."/>
            <person name="Sarris P.F."/>
        </authorList>
    </citation>
    <scope>NUCLEOTIDE SEQUENCE [LARGE SCALE GENOMIC DNA]</scope>
    <source>
        <strain evidence="2">cv. PFS-1207/04</strain>
    </source>
</reference>
<proteinExistence type="predicted"/>
<dbReference type="Proteomes" id="UP000266723">
    <property type="component" value="Unassembled WGS sequence"/>
</dbReference>
<evidence type="ECO:0000313" key="1">
    <source>
        <dbReference type="EMBL" id="KAF3551788.1"/>
    </source>
</evidence>
<accession>A0ABQ7CKR5</accession>
<protein>
    <submittedName>
        <fullName evidence="1">Uncharacterized protein</fullName>
    </submittedName>
</protein>
<keyword evidence="2" id="KW-1185">Reference proteome</keyword>
<evidence type="ECO:0000313" key="2">
    <source>
        <dbReference type="Proteomes" id="UP000266723"/>
    </source>
</evidence>
<gene>
    <name evidence="1" type="ORF">DY000_02001077</name>
</gene>
<sequence length="72" mass="8179">MEHLPSICNTPTFHELSCNSRQARGTRCHEMSMKLSSLAENSIQHKNRLTLTEKNTDCWRVCGEIKALKCCG</sequence>
<comment type="caution">
    <text evidence="1">The sequence shown here is derived from an EMBL/GenBank/DDBJ whole genome shotgun (WGS) entry which is preliminary data.</text>
</comment>
<organism evidence="1 2">
    <name type="scientific">Brassica cretica</name>
    <name type="common">Mustard</name>
    <dbReference type="NCBI Taxonomy" id="69181"/>
    <lineage>
        <taxon>Eukaryota</taxon>
        <taxon>Viridiplantae</taxon>
        <taxon>Streptophyta</taxon>
        <taxon>Embryophyta</taxon>
        <taxon>Tracheophyta</taxon>
        <taxon>Spermatophyta</taxon>
        <taxon>Magnoliopsida</taxon>
        <taxon>eudicotyledons</taxon>
        <taxon>Gunneridae</taxon>
        <taxon>Pentapetalae</taxon>
        <taxon>rosids</taxon>
        <taxon>malvids</taxon>
        <taxon>Brassicales</taxon>
        <taxon>Brassicaceae</taxon>
        <taxon>Brassiceae</taxon>
        <taxon>Brassica</taxon>
    </lineage>
</organism>